<dbReference type="AlphaFoldDB" id="A0A9W4U2L6"/>
<comment type="caution">
    <text evidence="2">The sequence shown here is derived from an EMBL/GenBank/DDBJ whole genome shotgun (WGS) entry which is preliminary data.</text>
</comment>
<dbReference type="Proteomes" id="UP001152607">
    <property type="component" value="Unassembled WGS sequence"/>
</dbReference>
<evidence type="ECO:0000313" key="2">
    <source>
        <dbReference type="EMBL" id="CAI6231609.1"/>
    </source>
</evidence>
<reference evidence="2" key="1">
    <citation type="submission" date="2023-01" db="EMBL/GenBank/DDBJ databases">
        <authorList>
            <person name="Van Ghelder C."/>
            <person name="Rancurel C."/>
        </authorList>
    </citation>
    <scope>NUCLEOTIDE SEQUENCE</scope>
    <source>
        <strain evidence="2">CNCM I-4278</strain>
    </source>
</reference>
<accession>A0A9W4U2L6</accession>
<sequence length="186" mass="21193">MPRPIFFKYTTPFIRGNPRTSIQNLRSWPLRIQPTPPRIQIASLVHVTSIRRSDPNQPFTLVATHRHPNAHQLRGKTYNVDVLLAEEDNIAEVCWRFQIADEEDLLDRLSAYALAFGQHSTENKDYDECVRAFQSKMACILRGRLADQEEWTAVSEDEDGDANLSGFSEQLKGGHGVEEDKSKGNK</sequence>
<feature type="compositionally biased region" description="Basic and acidic residues" evidence="1">
    <location>
        <begin position="175"/>
        <end position="186"/>
    </location>
</feature>
<evidence type="ECO:0000313" key="3">
    <source>
        <dbReference type="Proteomes" id="UP001152607"/>
    </source>
</evidence>
<feature type="region of interest" description="Disordered" evidence="1">
    <location>
        <begin position="152"/>
        <end position="186"/>
    </location>
</feature>
<organism evidence="2 3">
    <name type="scientific">Periconia digitata</name>
    <dbReference type="NCBI Taxonomy" id="1303443"/>
    <lineage>
        <taxon>Eukaryota</taxon>
        <taxon>Fungi</taxon>
        <taxon>Dikarya</taxon>
        <taxon>Ascomycota</taxon>
        <taxon>Pezizomycotina</taxon>
        <taxon>Dothideomycetes</taxon>
        <taxon>Pleosporomycetidae</taxon>
        <taxon>Pleosporales</taxon>
        <taxon>Massarineae</taxon>
        <taxon>Periconiaceae</taxon>
        <taxon>Periconia</taxon>
    </lineage>
</organism>
<dbReference type="OrthoDB" id="3573432at2759"/>
<proteinExistence type="predicted"/>
<name>A0A9W4U2L6_9PLEO</name>
<dbReference type="EMBL" id="CAOQHR010000001">
    <property type="protein sequence ID" value="CAI6231609.1"/>
    <property type="molecule type" value="Genomic_DNA"/>
</dbReference>
<evidence type="ECO:0000256" key="1">
    <source>
        <dbReference type="SAM" id="MobiDB-lite"/>
    </source>
</evidence>
<protein>
    <submittedName>
        <fullName evidence="2">Uncharacterized protein</fullName>
    </submittedName>
</protein>
<keyword evidence="3" id="KW-1185">Reference proteome</keyword>
<gene>
    <name evidence="2" type="ORF">PDIGIT_LOCUS236</name>
</gene>